<evidence type="ECO:0000313" key="1">
    <source>
        <dbReference type="EMBL" id="JAE24044.1"/>
    </source>
</evidence>
<dbReference type="AlphaFoldDB" id="A0A0A9GKU9"/>
<reference evidence="1" key="1">
    <citation type="submission" date="2014-09" db="EMBL/GenBank/DDBJ databases">
        <authorList>
            <person name="Magalhaes I.L.F."/>
            <person name="Oliveira U."/>
            <person name="Santos F.R."/>
            <person name="Vidigal T.H.D.A."/>
            <person name="Brescovit A.D."/>
            <person name="Santos A.J."/>
        </authorList>
    </citation>
    <scope>NUCLEOTIDE SEQUENCE</scope>
    <source>
        <tissue evidence="1">Shoot tissue taken approximately 20 cm above the soil surface</tissue>
    </source>
</reference>
<protein>
    <submittedName>
        <fullName evidence="1">Uncharacterized protein</fullName>
    </submittedName>
</protein>
<reference evidence="1" key="2">
    <citation type="journal article" date="2015" name="Data Brief">
        <title>Shoot transcriptome of the giant reed, Arundo donax.</title>
        <authorList>
            <person name="Barrero R.A."/>
            <person name="Guerrero F.D."/>
            <person name="Moolhuijzen P."/>
            <person name="Goolsby J.A."/>
            <person name="Tidwell J."/>
            <person name="Bellgard S.E."/>
            <person name="Bellgard M.I."/>
        </authorList>
    </citation>
    <scope>NUCLEOTIDE SEQUENCE</scope>
    <source>
        <tissue evidence="1">Shoot tissue taken approximately 20 cm above the soil surface</tissue>
    </source>
</reference>
<organism evidence="1">
    <name type="scientific">Arundo donax</name>
    <name type="common">Giant reed</name>
    <name type="synonym">Donax arundinaceus</name>
    <dbReference type="NCBI Taxonomy" id="35708"/>
    <lineage>
        <taxon>Eukaryota</taxon>
        <taxon>Viridiplantae</taxon>
        <taxon>Streptophyta</taxon>
        <taxon>Embryophyta</taxon>
        <taxon>Tracheophyta</taxon>
        <taxon>Spermatophyta</taxon>
        <taxon>Magnoliopsida</taxon>
        <taxon>Liliopsida</taxon>
        <taxon>Poales</taxon>
        <taxon>Poaceae</taxon>
        <taxon>PACMAD clade</taxon>
        <taxon>Arundinoideae</taxon>
        <taxon>Arundineae</taxon>
        <taxon>Arundo</taxon>
    </lineage>
</organism>
<accession>A0A0A9GKU9</accession>
<dbReference type="EMBL" id="GBRH01173852">
    <property type="protein sequence ID" value="JAE24044.1"/>
    <property type="molecule type" value="Transcribed_RNA"/>
</dbReference>
<name>A0A0A9GKU9_ARUDO</name>
<proteinExistence type="predicted"/>
<sequence>MIRYIGQYTRTYRNKNTKFALLAHMDCYVGISNVGILKNK</sequence>